<dbReference type="Pfam" id="PF00179">
    <property type="entry name" value="UQ_con"/>
    <property type="match status" value="1"/>
</dbReference>
<dbReference type="InterPro" id="IPR000608">
    <property type="entry name" value="UBC"/>
</dbReference>
<sequence>MYFVEPRNFVLLRELEQAEKGIGDGRCSYGLKTPDDVMMYRWDGTIFDPHHSSSENGFYALEIYCGDDYPKKPPTVSFTQPLRMPGLRDDMCTVDFSAIDGLKTWKASYGMAHVLKCLYNHIVKHKPRSLR</sequence>
<comment type="caution">
    <text evidence="2">The sequence shown here is derived from an EMBL/GenBank/DDBJ whole genome shotgun (WGS) entry which is preliminary data.</text>
</comment>
<proteinExistence type="predicted"/>
<dbReference type="PROSITE" id="PS50127">
    <property type="entry name" value="UBC_2"/>
    <property type="match status" value="1"/>
</dbReference>
<reference evidence="2" key="1">
    <citation type="submission" date="2022-07" db="EMBL/GenBank/DDBJ databases">
        <title>Phylogenomic reconstructions and comparative analyses of Kickxellomycotina fungi.</title>
        <authorList>
            <person name="Reynolds N.K."/>
            <person name="Stajich J.E."/>
            <person name="Barry K."/>
            <person name="Grigoriev I.V."/>
            <person name="Crous P."/>
            <person name="Smith M.E."/>
        </authorList>
    </citation>
    <scope>NUCLEOTIDE SEQUENCE</scope>
    <source>
        <strain evidence="2">NRRL 1566</strain>
    </source>
</reference>
<dbReference type="OrthoDB" id="6508832at2759"/>
<accession>A0A9W8M160</accession>
<dbReference type="Gene3D" id="3.10.110.10">
    <property type="entry name" value="Ubiquitin Conjugating Enzyme"/>
    <property type="match status" value="1"/>
</dbReference>
<feature type="domain" description="UBC core" evidence="1">
    <location>
        <begin position="6"/>
        <end position="131"/>
    </location>
</feature>
<organism evidence="2 3">
    <name type="scientific">Coemansia brasiliensis</name>
    <dbReference type="NCBI Taxonomy" id="2650707"/>
    <lineage>
        <taxon>Eukaryota</taxon>
        <taxon>Fungi</taxon>
        <taxon>Fungi incertae sedis</taxon>
        <taxon>Zoopagomycota</taxon>
        <taxon>Kickxellomycotina</taxon>
        <taxon>Kickxellomycetes</taxon>
        <taxon>Kickxellales</taxon>
        <taxon>Kickxellaceae</taxon>
        <taxon>Coemansia</taxon>
    </lineage>
</organism>
<dbReference type="InterPro" id="IPR016135">
    <property type="entry name" value="UBQ-conjugating_enzyme/RWD"/>
</dbReference>
<dbReference type="EMBL" id="JANBUW010000031">
    <property type="protein sequence ID" value="KAJ2850477.1"/>
    <property type="molecule type" value="Genomic_DNA"/>
</dbReference>
<evidence type="ECO:0000259" key="1">
    <source>
        <dbReference type="PROSITE" id="PS50127"/>
    </source>
</evidence>
<dbReference type="SUPFAM" id="SSF54495">
    <property type="entry name" value="UBC-like"/>
    <property type="match status" value="1"/>
</dbReference>
<evidence type="ECO:0000313" key="3">
    <source>
        <dbReference type="Proteomes" id="UP001139887"/>
    </source>
</evidence>
<evidence type="ECO:0000313" key="2">
    <source>
        <dbReference type="EMBL" id="KAJ2850477.1"/>
    </source>
</evidence>
<protein>
    <submittedName>
        <fullName evidence="2">E2 ubiquitin-conjugating protein mms2</fullName>
    </submittedName>
</protein>
<name>A0A9W8M160_9FUNG</name>
<keyword evidence="3" id="KW-1185">Reference proteome</keyword>
<dbReference type="AlphaFoldDB" id="A0A9W8M160"/>
<dbReference type="Proteomes" id="UP001139887">
    <property type="component" value="Unassembled WGS sequence"/>
</dbReference>
<gene>
    <name evidence="2" type="primary">MMS2</name>
    <name evidence="2" type="ORF">IWW36_001857</name>
</gene>